<dbReference type="AlphaFoldDB" id="E6MEQ4"/>
<dbReference type="Proteomes" id="UP000004754">
    <property type="component" value="Unassembled WGS sequence"/>
</dbReference>
<sequence>MPHKGERTHQFSMSLFTQYLIEKYARSFMKPISIACENDYLILAAHLVVAP</sequence>
<reference evidence="1 2" key="1">
    <citation type="submission" date="2010-12" db="EMBL/GenBank/DDBJ databases">
        <authorList>
            <person name="Muzny D."/>
            <person name="Qin X."/>
            <person name="Deng J."/>
            <person name="Jiang H."/>
            <person name="Liu Y."/>
            <person name="Qu J."/>
            <person name="Song X.-Z."/>
            <person name="Zhang L."/>
            <person name="Thornton R."/>
            <person name="Coyle M."/>
            <person name="Francisco L."/>
            <person name="Jackson L."/>
            <person name="Javaid M."/>
            <person name="Korchina V."/>
            <person name="Kovar C."/>
            <person name="Mata R."/>
            <person name="Mathew T."/>
            <person name="Ngo R."/>
            <person name="Nguyen L."/>
            <person name="Nguyen N."/>
            <person name="Okwuonu G."/>
            <person name="Ongeri F."/>
            <person name="Pham C."/>
            <person name="Simmons D."/>
            <person name="Wilczek-Boney K."/>
            <person name="Hale W."/>
            <person name="Jakkamsetti A."/>
            <person name="Pham P."/>
            <person name="Ruth R."/>
            <person name="San Lucas F."/>
            <person name="Warren J."/>
            <person name="Zhang J."/>
            <person name="Zhao Z."/>
            <person name="Zhou C."/>
            <person name="Zhu D."/>
            <person name="Lee S."/>
            <person name="Bess C."/>
            <person name="Blankenburg K."/>
            <person name="Forbes L."/>
            <person name="Fu Q."/>
            <person name="Gubbala S."/>
            <person name="Hirani K."/>
            <person name="Jayaseelan J.C."/>
            <person name="Lara F."/>
            <person name="Munidasa M."/>
            <person name="Palculict T."/>
            <person name="Patil S."/>
            <person name="Pu L.-L."/>
            <person name="Saada N."/>
            <person name="Tang L."/>
            <person name="Weissenberger G."/>
            <person name="Zhu Y."/>
            <person name="Hemphill L."/>
            <person name="Shang Y."/>
            <person name="Youmans B."/>
            <person name="Ayvaz T."/>
            <person name="Ross M."/>
            <person name="Santibanez J."/>
            <person name="Aqrawi P."/>
            <person name="Gross S."/>
            <person name="Joshi V."/>
            <person name="Fowler G."/>
            <person name="Nazareth L."/>
            <person name="Reid J."/>
            <person name="Worley K."/>
            <person name="Petrosino J."/>
            <person name="Highlander S."/>
            <person name="Gibbs R."/>
        </authorList>
    </citation>
    <scope>NUCLEOTIDE SEQUENCE [LARGE SCALE GENOMIC DNA]</scope>
    <source>
        <strain evidence="1 2">ATCC 23263</strain>
    </source>
</reference>
<dbReference type="HOGENOM" id="CLU_3102685_0_0_9"/>
<organism evidence="1 2">
    <name type="scientific">Pseudoramibacter alactolyticus ATCC 23263</name>
    <dbReference type="NCBI Taxonomy" id="887929"/>
    <lineage>
        <taxon>Bacteria</taxon>
        <taxon>Bacillati</taxon>
        <taxon>Bacillota</taxon>
        <taxon>Clostridia</taxon>
        <taxon>Eubacteriales</taxon>
        <taxon>Eubacteriaceae</taxon>
        <taxon>Pseudoramibacter</taxon>
    </lineage>
</organism>
<name>E6MEQ4_9FIRM</name>
<evidence type="ECO:0000313" key="2">
    <source>
        <dbReference type="Proteomes" id="UP000004754"/>
    </source>
</evidence>
<protein>
    <submittedName>
        <fullName evidence="1">Uncharacterized protein</fullName>
    </submittedName>
</protein>
<accession>E6MEQ4</accession>
<gene>
    <name evidence="1" type="ORF">HMP0721_0487</name>
</gene>
<dbReference type="EMBL" id="AEQN01000007">
    <property type="protein sequence ID" value="EFV02579.1"/>
    <property type="molecule type" value="Genomic_DNA"/>
</dbReference>
<keyword evidence="2" id="KW-1185">Reference proteome</keyword>
<proteinExistence type="predicted"/>
<comment type="caution">
    <text evidence="1">The sequence shown here is derived from an EMBL/GenBank/DDBJ whole genome shotgun (WGS) entry which is preliminary data.</text>
</comment>
<evidence type="ECO:0000313" key="1">
    <source>
        <dbReference type="EMBL" id="EFV02579.1"/>
    </source>
</evidence>
<dbReference type="STRING" id="887929.HMP0721_0487"/>